<accession>A0A151XIM9</accession>
<sequence>KKFYSILTLCSAEIGEVPDEFADKKALASQSIESFETGHSICSVFGHKYRLVIFSMPSLSFPLNSISNHVQSTGIAIPGVITIEADHVEKLTCFVFLKFTISIYHILHVTSDKIYL</sequence>
<dbReference type="AlphaFoldDB" id="A0A151XIM9"/>
<reference evidence="1 2" key="1">
    <citation type="submission" date="2015-09" db="EMBL/GenBank/DDBJ databases">
        <title>Trachymyrmex zeteki WGS genome.</title>
        <authorList>
            <person name="Nygaard S."/>
            <person name="Hu H."/>
            <person name="Boomsma J."/>
            <person name="Zhang G."/>
        </authorList>
    </citation>
    <scope>NUCLEOTIDE SEQUENCE [LARGE SCALE GENOMIC DNA]</scope>
    <source>
        <strain evidence="1">Tzet28-1</strain>
        <tissue evidence="1">Whole body</tissue>
    </source>
</reference>
<evidence type="ECO:0000313" key="2">
    <source>
        <dbReference type="Proteomes" id="UP000075809"/>
    </source>
</evidence>
<dbReference type="EMBL" id="KQ982080">
    <property type="protein sequence ID" value="KYQ60197.1"/>
    <property type="molecule type" value="Genomic_DNA"/>
</dbReference>
<organism evidence="1 2">
    <name type="scientific">Mycetomoellerius zeteki</name>
    <dbReference type="NCBI Taxonomy" id="64791"/>
    <lineage>
        <taxon>Eukaryota</taxon>
        <taxon>Metazoa</taxon>
        <taxon>Ecdysozoa</taxon>
        <taxon>Arthropoda</taxon>
        <taxon>Hexapoda</taxon>
        <taxon>Insecta</taxon>
        <taxon>Pterygota</taxon>
        <taxon>Neoptera</taxon>
        <taxon>Endopterygota</taxon>
        <taxon>Hymenoptera</taxon>
        <taxon>Apocrita</taxon>
        <taxon>Aculeata</taxon>
        <taxon>Formicoidea</taxon>
        <taxon>Formicidae</taxon>
        <taxon>Myrmicinae</taxon>
        <taxon>Mycetomoellerius</taxon>
    </lineage>
</organism>
<proteinExistence type="predicted"/>
<gene>
    <name evidence="1" type="ORF">ALC60_00604</name>
</gene>
<feature type="non-terminal residue" evidence="1">
    <location>
        <position position="1"/>
    </location>
</feature>
<keyword evidence="2" id="KW-1185">Reference proteome</keyword>
<dbReference type="Proteomes" id="UP000075809">
    <property type="component" value="Unassembled WGS sequence"/>
</dbReference>
<protein>
    <submittedName>
        <fullName evidence="1">Uncharacterized protein</fullName>
    </submittedName>
</protein>
<evidence type="ECO:0000313" key="1">
    <source>
        <dbReference type="EMBL" id="KYQ60197.1"/>
    </source>
</evidence>
<name>A0A151XIM9_9HYME</name>